<protein>
    <submittedName>
        <fullName evidence="1">Uncharacterized protein</fullName>
    </submittedName>
</protein>
<comment type="caution">
    <text evidence="1">The sequence shown here is derived from an EMBL/GenBank/DDBJ whole genome shotgun (WGS) entry which is preliminary data.</text>
</comment>
<dbReference type="AlphaFoldDB" id="T0Y5V3"/>
<evidence type="ECO:0000313" key="1">
    <source>
        <dbReference type="EMBL" id="EQD30496.1"/>
    </source>
</evidence>
<sequence length="98" mass="11455">MTLEGVLIIFTNPGASPGQANLLRQKLYGQQTTTRGRVYHRRGLLEDLPHWRIKRGVMVVRKEDREQVVELLGSFVKEVHWWEVKLRPSEARRLRLPG</sequence>
<proteinExistence type="predicted"/>
<dbReference type="EMBL" id="AUZY01012301">
    <property type="protein sequence ID" value="EQD30496.1"/>
    <property type="molecule type" value="Genomic_DNA"/>
</dbReference>
<organism evidence="1">
    <name type="scientific">mine drainage metagenome</name>
    <dbReference type="NCBI Taxonomy" id="410659"/>
    <lineage>
        <taxon>unclassified sequences</taxon>
        <taxon>metagenomes</taxon>
        <taxon>ecological metagenomes</taxon>
    </lineage>
</organism>
<name>T0Y5V3_9ZZZZ</name>
<reference evidence="1" key="1">
    <citation type="submission" date="2013-08" db="EMBL/GenBank/DDBJ databases">
        <authorList>
            <person name="Mendez C."/>
            <person name="Richter M."/>
            <person name="Ferrer M."/>
            <person name="Sanchez J."/>
        </authorList>
    </citation>
    <scope>NUCLEOTIDE SEQUENCE</scope>
</reference>
<reference evidence="1" key="2">
    <citation type="journal article" date="2014" name="ISME J.">
        <title>Microbial stratification in low pH oxic and suboxic macroscopic growths along an acid mine drainage.</title>
        <authorList>
            <person name="Mendez-Garcia C."/>
            <person name="Mesa V."/>
            <person name="Sprenger R.R."/>
            <person name="Richter M."/>
            <person name="Diez M.S."/>
            <person name="Solano J."/>
            <person name="Bargiela R."/>
            <person name="Golyshina O.V."/>
            <person name="Manteca A."/>
            <person name="Ramos J.L."/>
            <person name="Gallego J.R."/>
            <person name="Llorente I."/>
            <person name="Martins Dos Santos V.A."/>
            <person name="Jensen O.N."/>
            <person name="Pelaez A.I."/>
            <person name="Sanchez J."/>
            <person name="Ferrer M."/>
        </authorList>
    </citation>
    <scope>NUCLEOTIDE SEQUENCE</scope>
</reference>
<accession>T0Y5V3</accession>
<gene>
    <name evidence="1" type="ORF">B1B_18371</name>
</gene>